<sequence length="66" mass="7045">MIRNRLGLRLNPKVRAGSATGNETRIQVDFVANPSSSLPSYVSLTAPDNGLPLSEDPDGIFPPAPR</sequence>
<organism evidence="1 2">
    <name type="scientific">Eumeta variegata</name>
    <name type="common">Bagworm moth</name>
    <name type="synonym">Eumeta japonica</name>
    <dbReference type="NCBI Taxonomy" id="151549"/>
    <lineage>
        <taxon>Eukaryota</taxon>
        <taxon>Metazoa</taxon>
        <taxon>Ecdysozoa</taxon>
        <taxon>Arthropoda</taxon>
        <taxon>Hexapoda</taxon>
        <taxon>Insecta</taxon>
        <taxon>Pterygota</taxon>
        <taxon>Neoptera</taxon>
        <taxon>Endopterygota</taxon>
        <taxon>Lepidoptera</taxon>
        <taxon>Glossata</taxon>
        <taxon>Ditrysia</taxon>
        <taxon>Tineoidea</taxon>
        <taxon>Psychidae</taxon>
        <taxon>Oiketicinae</taxon>
        <taxon>Eumeta</taxon>
    </lineage>
</organism>
<gene>
    <name evidence="1" type="ORF">EVAR_2904_1</name>
</gene>
<proteinExistence type="predicted"/>
<evidence type="ECO:0000313" key="1">
    <source>
        <dbReference type="EMBL" id="GBP08103.1"/>
    </source>
</evidence>
<protein>
    <submittedName>
        <fullName evidence="1">Uncharacterized protein</fullName>
    </submittedName>
</protein>
<keyword evidence="2" id="KW-1185">Reference proteome</keyword>
<name>A0A4C1T0Q3_EUMVA</name>
<dbReference type="EMBL" id="BGZK01000029">
    <property type="protein sequence ID" value="GBP08103.1"/>
    <property type="molecule type" value="Genomic_DNA"/>
</dbReference>
<reference evidence="1 2" key="1">
    <citation type="journal article" date="2019" name="Commun. Biol.">
        <title>The bagworm genome reveals a unique fibroin gene that provides high tensile strength.</title>
        <authorList>
            <person name="Kono N."/>
            <person name="Nakamura H."/>
            <person name="Ohtoshi R."/>
            <person name="Tomita M."/>
            <person name="Numata K."/>
            <person name="Arakawa K."/>
        </authorList>
    </citation>
    <scope>NUCLEOTIDE SEQUENCE [LARGE SCALE GENOMIC DNA]</scope>
</reference>
<comment type="caution">
    <text evidence="1">The sequence shown here is derived from an EMBL/GenBank/DDBJ whole genome shotgun (WGS) entry which is preliminary data.</text>
</comment>
<dbReference type="AlphaFoldDB" id="A0A4C1T0Q3"/>
<dbReference type="Proteomes" id="UP000299102">
    <property type="component" value="Unassembled WGS sequence"/>
</dbReference>
<evidence type="ECO:0000313" key="2">
    <source>
        <dbReference type="Proteomes" id="UP000299102"/>
    </source>
</evidence>
<accession>A0A4C1T0Q3</accession>